<accession>A0AB35U7Y1</accession>
<proteinExistence type="predicted"/>
<organism evidence="1 2">
    <name type="scientific">Grylomicrobium aquisgranensis</name>
    <dbReference type="NCBI Taxonomy" id="2926318"/>
    <lineage>
        <taxon>Bacteria</taxon>
        <taxon>Bacillati</taxon>
        <taxon>Bacillota</taxon>
        <taxon>Erysipelotrichia</taxon>
        <taxon>Erysipelotrichales</taxon>
        <taxon>Erysipelotrichaceae</taxon>
        <taxon>Grylomicrobium</taxon>
    </lineage>
</organism>
<keyword evidence="2" id="KW-1185">Reference proteome</keyword>
<reference evidence="1 2" key="1">
    <citation type="submission" date="2022-03" db="EMBL/GenBank/DDBJ databases">
        <title>Novel taxa within the pig intestine.</title>
        <authorList>
            <person name="Wylensek D."/>
            <person name="Bishof K."/>
            <person name="Afrizal A."/>
            <person name="Clavel T."/>
        </authorList>
    </citation>
    <scope>NUCLEOTIDE SEQUENCE [LARGE SCALE GENOMIC DNA]</scope>
    <source>
        <strain evidence="1 2">CLA-KB-P133</strain>
    </source>
</reference>
<evidence type="ECO:0000313" key="1">
    <source>
        <dbReference type="EMBL" id="MDX8419475.1"/>
    </source>
</evidence>
<gene>
    <name evidence="1" type="ORF">MOZ60_05125</name>
</gene>
<dbReference type="RefSeq" id="WP_370595889.1">
    <property type="nucleotide sequence ID" value="NZ_JALBUR010000009.1"/>
</dbReference>
<protein>
    <submittedName>
        <fullName evidence="1">Uncharacterized protein</fullName>
    </submittedName>
</protein>
<comment type="caution">
    <text evidence="1">The sequence shown here is derived from an EMBL/GenBank/DDBJ whole genome shotgun (WGS) entry which is preliminary data.</text>
</comment>
<dbReference type="Proteomes" id="UP001286174">
    <property type="component" value="Unassembled WGS sequence"/>
</dbReference>
<evidence type="ECO:0000313" key="2">
    <source>
        <dbReference type="Proteomes" id="UP001286174"/>
    </source>
</evidence>
<dbReference type="AlphaFoldDB" id="A0AB35U7Y1"/>
<name>A0AB35U7Y1_9FIRM</name>
<dbReference type="EMBL" id="JALBUR010000009">
    <property type="protein sequence ID" value="MDX8419475.1"/>
    <property type="molecule type" value="Genomic_DNA"/>
</dbReference>
<sequence length="153" mass="17523">MGQDSGTSYDNLPAYTGTFKGYVFLEEYQNKQYLIRDLYYSDLQPYVVNESDFYDQTRGYLDDDNENSEIPDLDLKEYVSDDLQCLNRCRVSTPIKAETEEQKNTLKDILTDFKFEIAFAKSSGAPGQLQYVQKLSEPVSFTLLNDGAEIAVE</sequence>